<dbReference type="Proteomes" id="UP000743370">
    <property type="component" value="Unassembled WGS sequence"/>
</dbReference>
<reference evidence="3 4" key="1">
    <citation type="submission" date="2020-05" db="EMBL/GenBank/DDBJ databases">
        <title>Vigna angularis (adzuki bean) Var. LongXiaoDou No. 4 denovo assembly.</title>
        <authorList>
            <person name="Xiang H."/>
        </authorList>
    </citation>
    <scope>NUCLEOTIDE SEQUENCE [LARGE SCALE GENOMIC DNA]</scope>
    <source>
        <tissue evidence="3">Leaf</tissue>
    </source>
</reference>
<feature type="domain" description="Disease resistance R13L4/SHOC-2-like LRR" evidence="2">
    <location>
        <begin position="3"/>
        <end position="165"/>
    </location>
</feature>
<accession>A0A8T0JKM8</accession>
<protein>
    <recommendedName>
        <fullName evidence="2">Disease resistance R13L4/SHOC-2-like LRR domain-containing protein</fullName>
    </recommendedName>
</protein>
<dbReference type="OrthoDB" id="1934998at2759"/>
<dbReference type="PANTHER" id="PTHR47186">
    <property type="entry name" value="LEUCINE-RICH REPEAT-CONTAINING PROTEIN 57"/>
    <property type="match status" value="1"/>
</dbReference>
<keyword evidence="1" id="KW-0677">Repeat</keyword>
<sequence>MRTLKQLKYLSLRGISRIFELPSSIAKLESLLILDLKACHNLERLPDDISSMKSLTHLIMSECCLLEGMPKGIEKLTDLQVLKGFLISTSKKTPCRISDLGNLKKLKRLSINIGREAMIRDKEFESLKYFSALKHLKISWSASDPRYAKFPIYLPADLRKLHLECFPGKSLRECFPGHNYIKCFQIFNMIPRELHITGGKLEIIHDMGLLNVKILRLKYLKQLNVNIDNLEAIFYGLKYVEIIQISNHSYIEHFYD</sequence>
<evidence type="ECO:0000259" key="2">
    <source>
        <dbReference type="Pfam" id="PF23598"/>
    </source>
</evidence>
<name>A0A8T0JKM8_PHAAN</name>
<dbReference type="EMBL" id="JABFOF010000010">
    <property type="protein sequence ID" value="KAG2375687.1"/>
    <property type="molecule type" value="Genomic_DNA"/>
</dbReference>
<dbReference type="PANTHER" id="PTHR47186:SF45">
    <property type="entry name" value="DISEASE RESISTANCE RPP13-LIKE PROTEIN 1"/>
    <property type="match status" value="1"/>
</dbReference>
<dbReference type="AlphaFoldDB" id="A0A8T0JKM8"/>
<dbReference type="InterPro" id="IPR055414">
    <property type="entry name" value="LRR_R13L4/SHOC2-like"/>
</dbReference>
<evidence type="ECO:0000256" key="1">
    <source>
        <dbReference type="ARBA" id="ARBA00022737"/>
    </source>
</evidence>
<evidence type="ECO:0000313" key="4">
    <source>
        <dbReference type="Proteomes" id="UP000743370"/>
    </source>
</evidence>
<proteinExistence type="predicted"/>
<organism evidence="3 4">
    <name type="scientific">Phaseolus angularis</name>
    <name type="common">Azuki bean</name>
    <name type="synonym">Vigna angularis</name>
    <dbReference type="NCBI Taxonomy" id="3914"/>
    <lineage>
        <taxon>Eukaryota</taxon>
        <taxon>Viridiplantae</taxon>
        <taxon>Streptophyta</taxon>
        <taxon>Embryophyta</taxon>
        <taxon>Tracheophyta</taxon>
        <taxon>Spermatophyta</taxon>
        <taxon>Magnoliopsida</taxon>
        <taxon>eudicotyledons</taxon>
        <taxon>Gunneridae</taxon>
        <taxon>Pentapetalae</taxon>
        <taxon>rosids</taxon>
        <taxon>fabids</taxon>
        <taxon>Fabales</taxon>
        <taxon>Fabaceae</taxon>
        <taxon>Papilionoideae</taxon>
        <taxon>50 kb inversion clade</taxon>
        <taxon>NPAAA clade</taxon>
        <taxon>indigoferoid/millettioid clade</taxon>
        <taxon>Phaseoleae</taxon>
        <taxon>Vigna</taxon>
    </lineage>
</organism>
<dbReference type="SUPFAM" id="SSF52058">
    <property type="entry name" value="L domain-like"/>
    <property type="match status" value="1"/>
</dbReference>
<gene>
    <name evidence="3" type="ORF">HKW66_Vig0161590</name>
</gene>
<evidence type="ECO:0000313" key="3">
    <source>
        <dbReference type="EMBL" id="KAG2375687.1"/>
    </source>
</evidence>
<dbReference type="InterPro" id="IPR032675">
    <property type="entry name" value="LRR_dom_sf"/>
</dbReference>
<dbReference type="Pfam" id="PF23598">
    <property type="entry name" value="LRR_14"/>
    <property type="match status" value="1"/>
</dbReference>
<dbReference type="Gene3D" id="3.80.10.10">
    <property type="entry name" value="Ribonuclease Inhibitor"/>
    <property type="match status" value="1"/>
</dbReference>
<comment type="caution">
    <text evidence="3">The sequence shown here is derived from an EMBL/GenBank/DDBJ whole genome shotgun (WGS) entry which is preliminary data.</text>
</comment>